<sequence>MAHAAEEKSYTVSAIGVGDGYRYVSKEEGRRGTAFTIRQKGERIRVDIDAGSHHGTTWGDGKTSWMVVDDQPVALPLGGKASPKPIVYDLDAPCTRMLATCSHAEGKMLLGHRAAGWAYRNAGGRGPDGTDSGTLWIDKETGVLLEMRGEDVGRRHYEWRATAVSFEPIPDGIFALPAGVQKMKGAPKPMKR</sequence>
<gene>
    <name evidence="1" type="ORF">HBF32_00765</name>
</gene>
<dbReference type="AlphaFoldDB" id="A0A7X5TNS7"/>
<organism evidence="1 2">
    <name type="scientific">Luteibacter yeojuensis</name>
    <dbReference type="NCBI Taxonomy" id="345309"/>
    <lineage>
        <taxon>Bacteria</taxon>
        <taxon>Pseudomonadati</taxon>
        <taxon>Pseudomonadota</taxon>
        <taxon>Gammaproteobacteria</taxon>
        <taxon>Lysobacterales</taxon>
        <taxon>Rhodanobacteraceae</taxon>
        <taxon>Luteibacter</taxon>
    </lineage>
</organism>
<evidence type="ECO:0008006" key="3">
    <source>
        <dbReference type="Google" id="ProtNLM"/>
    </source>
</evidence>
<evidence type="ECO:0000313" key="1">
    <source>
        <dbReference type="EMBL" id="NID13999.1"/>
    </source>
</evidence>
<keyword evidence="2" id="KW-1185">Reference proteome</keyword>
<dbReference type="RefSeq" id="WP_166697735.1">
    <property type="nucleotide sequence ID" value="NZ_JAAQTL010000001.1"/>
</dbReference>
<evidence type="ECO:0000313" key="2">
    <source>
        <dbReference type="Proteomes" id="UP000518878"/>
    </source>
</evidence>
<name>A0A7X5TNS7_9GAMM</name>
<reference evidence="1 2" key="1">
    <citation type="journal article" date="2006" name="Int. J. Syst. Evol. Microbiol.">
        <title>Dyella yeojuensis sp. nov., isolated from greenhouse soil in Korea.</title>
        <authorList>
            <person name="Kim B.Y."/>
            <person name="Weon H.Y."/>
            <person name="Lee K.H."/>
            <person name="Seok S.J."/>
            <person name="Kwon S.W."/>
            <person name="Go S.J."/>
            <person name="Stackebrandt E."/>
        </authorList>
    </citation>
    <scope>NUCLEOTIDE SEQUENCE [LARGE SCALE GENOMIC DNA]</scope>
    <source>
        <strain evidence="1 2">DSM 17673</strain>
    </source>
</reference>
<comment type="caution">
    <text evidence="1">The sequence shown here is derived from an EMBL/GenBank/DDBJ whole genome shotgun (WGS) entry which is preliminary data.</text>
</comment>
<accession>A0A7X5TNS7</accession>
<dbReference type="EMBL" id="JAAQTL010000001">
    <property type="protein sequence ID" value="NID13999.1"/>
    <property type="molecule type" value="Genomic_DNA"/>
</dbReference>
<dbReference type="Proteomes" id="UP000518878">
    <property type="component" value="Unassembled WGS sequence"/>
</dbReference>
<protein>
    <recommendedName>
        <fullName evidence="3">DUF4412 domain-containing protein</fullName>
    </recommendedName>
</protein>
<proteinExistence type="predicted"/>